<reference evidence="5 6" key="1">
    <citation type="submission" date="2016-10" db="EMBL/GenBank/DDBJ databases">
        <authorList>
            <person name="de Groot N.N."/>
        </authorList>
    </citation>
    <scope>NUCLEOTIDE SEQUENCE [LARGE SCALE GENOMIC DNA]</scope>
    <source>
        <strain evidence="5 6">DSM 25584</strain>
    </source>
</reference>
<keyword evidence="2 3" id="KW-0802">TPR repeat</keyword>
<dbReference type="PANTHER" id="PTHR44858">
    <property type="entry name" value="TETRATRICOPEPTIDE REPEAT PROTEIN 6"/>
    <property type="match status" value="1"/>
</dbReference>
<keyword evidence="6" id="KW-1185">Reference proteome</keyword>
<dbReference type="EMBL" id="FNCE01000002">
    <property type="protein sequence ID" value="SDF75611.1"/>
    <property type="molecule type" value="Genomic_DNA"/>
</dbReference>
<dbReference type="OrthoDB" id="7398646at2"/>
<evidence type="ECO:0000256" key="4">
    <source>
        <dbReference type="SAM" id="MobiDB-lite"/>
    </source>
</evidence>
<feature type="repeat" description="TPR" evidence="3">
    <location>
        <begin position="454"/>
        <end position="487"/>
    </location>
</feature>
<dbReference type="PANTHER" id="PTHR44858:SF1">
    <property type="entry name" value="UDP-N-ACETYLGLUCOSAMINE--PEPTIDE N-ACETYLGLUCOSAMINYLTRANSFERASE SPINDLY-RELATED"/>
    <property type="match status" value="1"/>
</dbReference>
<evidence type="ECO:0000313" key="6">
    <source>
        <dbReference type="Proteomes" id="UP000199415"/>
    </source>
</evidence>
<dbReference type="Pfam" id="PF13432">
    <property type="entry name" value="TPR_16"/>
    <property type="match status" value="1"/>
</dbReference>
<accession>A0A1G7NNU2</accession>
<dbReference type="SUPFAM" id="SSF48452">
    <property type="entry name" value="TPR-like"/>
    <property type="match status" value="1"/>
</dbReference>
<proteinExistence type="predicted"/>
<feature type="compositionally biased region" description="Basic residues" evidence="4">
    <location>
        <begin position="7"/>
        <end position="16"/>
    </location>
</feature>
<dbReference type="InterPro" id="IPR050498">
    <property type="entry name" value="Ycf3"/>
</dbReference>
<dbReference type="InterPro" id="IPR019734">
    <property type="entry name" value="TPR_rpt"/>
</dbReference>
<evidence type="ECO:0000256" key="1">
    <source>
        <dbReference type="ARBA" id="ARBA00022737"/>
    </source>
</evidence>
<dbReference type="RefSeq" id="WP_090018872.1">
    <property type="nucleotide sequence ID" value="NZ_FNCE01000002.1"/>
</dbReference>
<feature type="repeat" description="TPR" evidence="3">
    <location>
        <begin position="387"/>
        <end position="420"/>
    </location>
</feature>
<feature type="compositionally biased region" description="Low complexity" evidence="4">
    <location>
        <begin position="221"/>
        <end position="235"/>
    </location>
</feature>
<protein>
    <submittedName>
        <fullName evidence="5">Tfp pilus assembly protein PilF</fullName>
    </submittedName>
</protein>
<keyword evidence="1" id="KW-0677">Repeat</keyword>
<dbReference type="Proteomes" id="UP000199415">
    <property type="component" value="Unassembled WGS sequence"/>
</dbReference>
<evidence type="ECO:0000256" key="3">
    <source>
        <dbReference type="PROSITE-ProRule" id="PRU00339"/>
    </source>
</evidence>
<evidence type="ECO:0000313" key="5">
    <source>
        <dbReference type="EMBL" id="SDF75611.1"/>
    </source>
</evidence>
<feature type="region of interest" description="Disordered" evidence="4">
    <location>
        <begin position="1"/>
        <end position="44"/>
    </location>
</feature>
<dbReference type="PROSITE" id="PS50005">
    <property type="entry name" value="TPR"/>
    <property type="match status" value="2"/>
</dbReference>
<name>A0A1G7NNU2_9PROT</name>
<dbReference type="STRING" id="1082479.SAMN05216241_102240"/>
<dbReference type="InterPro" id="IPR011990">
    <property type="entry name" value="TPR-like_helical_dom_sf"/>
</dbReference>
<dbReference type="SMART" id="SM00028">
    <property type="entry name" value="TPR"/>
    <property type="match status" value="3"/>
</dbReference>
<dbReference type="AlphaFoldDB" id="A0A1G7NNU2"/>
<evidence type="ECO:0000256" key="2">
    <source>
        <dbReference type="ARBA" id="ARBA00022803"/>
    </source>
</evidence>
<organism evidence="5 6">
    <name type="scientific">Limimonas halophila</name>
    <dbReference type="NCBI Taxonomy" id="1082479"/>
    <lineage>
        <taxon>Bacteria</taxon>
        <taxon>Pseudomonadati</taxon>
        <taxon>Pseudomonadota</taxon>
        <taxon>Alphaproteobacteria</taxon>
        <taxon>Rhodospirillales</taxon>
        <taxon>Rhodovibrionaceae</taxon>
        <taxon>Limimonas</taxon>
    </lineage>
</organism>
<gene>
    <name evidence="5" type="ORF">SAMN05216241_102240</name>
</gene>
<sequence length="541" mass="56604">MSVIHAALRKSRHKKAAPGASEVAASHSRGNGEDEAGPAVGPDISQDQVQSYLRAAADHRGHRRLGPFKLLGLTLLGSAAGTGLALTQTNAPLPQPRDVRAWLAPVAEVVRDQTGVVLAIAPRPDPPAIDFRALDRPEPRPLPDHVRRVLARPGDSEASKSAGVAGAVRSALADQGQAGAEVADARVVQSPAIALNVAGKTTVTPAQPSARLVETIEAMASDGPPDGGTPSSGTGEAADTTATRGDDRNADAIQVTVTDGEASGRNAGDRDTDGPGTSSDAREPTRLVPDGTMTLPGKQDGSSDRNTSPDRSAGESLSADRAKDTVPDEAGAGEPRSGEPTVSTTRRIDAPTITATHRQAARALRTGAPGEAARLFRRVLGESPNRPDALLGLALAQQRMGDTAEARTTYRKLLKVEPGNQRALRNLINLAGLGPPEQALKRLERVREAHPNVARVHARIARTHLRAGKAAAAAQAMQRAVALAPSSVRYRYDLAVLHDRAGNRQRAANAYRRVLQAGASALQDAGVAASAVRRRLRYLSR</sequence>
<feature type="region of interest" description="Disordered" evidence="4">
    <location>
        <begin position="219"/>
        <end position="353"/>
    </location>
</feature>
<dbReference type="Gene3D" id="1.25.40.10">
    <property type="entry name" value="Tetratricopeptide repeat domain"/>
    <property type="match status" value="1"/>
</dbReference>
<dbReference type="Pfam" id="PF14559">
    <property type="entry name" value="TPR_19"/>
    <property type="match status" value="1"/>
</dbReference>